<gene>
    <name evidence="1" type="ORF">OJ996_02920</name>
</gene>
<evidence type="ECO:0000313" key="2">
    <source>
        <dbReference type="Proteomes" id="UP001165653"/>
    </source>
</evidence>
<organism evidence="1 2">
    <name type="scientific">Luteolibacter rhizosphaerae</name>
    <dbReference type="NCBI Taxonomy" id="2989719"/>
    <lineage>
        <taxon>Bacteria</taxon>
        <taxon>Pseudomonadati</taxon>
        <taxon>Verrucomicrobiota</taxon>
        <taxon>Verrucomicrobiia</taxon>
        <taxon>Verrucomicrobiales</taxon>
        <taxon>Verrucomicrobiaceae</taxon>
        <taxon>Luteolibacter</taxon>
    </lineage>
</organism>
<sequence>MDHFRHDFSRRMLYPRTKVVSSETILAFSLHHLGVPQEQKLERASDGAGMHRLPKPVEDEDWMVKMPYHTFSQ</sequence>
<protein>
    <submittedName>
        <fullName evidence="1">Uncharacterized protein</fullName>
    </submittedName>
</protein>
<name>A0ABT3FZ47_9BACT</name>
<evidence type="ECO:0000313" key="1">
    <source>
        <dbReference type="EMBL" id="MCW1912509.1"/>
    </source>
</evidence>
<comment type="caution">
    <text evidence="1">The sequence shown here is derived from an EMBL/GenBank/DDBJ whole genome shotgun (WGS) entry which is preliminary data.</text>
</comment>
<proteinExistence type="predicted"/>
<keyword evidence="2" id="KW-1185">Reference proteome</keyword>
<dbReference type="Proteomes" id="UP001165653">
    <property type="component" value="Unassembled WGS sequence"/>
</dbReference>
<dbReference type="EMBL" id="JAPDDR010000001">
    <property type="protein sequence ID" value="MCW1912509.1"/>
    <property type="molecule type" value="Genomic_DNA"/>
</dbReference>
<reference evidence="1" key="1">
    <citation type="submission" date="2022-10" db="EMBL/GenBank/DDBJ databases">
        <title>Luteolibacter sp. GHJ8, whole genome shotgun sequencing project.</title>
        <authorList>
            <person name="Zhao G."/>
            <person name="Shen L."/>
        </authorList>
    </citation>
    <scope>NUCLEOTIDE SEQUENCE</scope>
    <source>
        <strain evidence="1">GHJ8</strain>
    </source>
</reference>
<accession>A0ABT3FZ47</accession>
<dbReference type="RefSeq" id="WP_264510960.1">
    <property type="nucleotide sequence ID" value="NZ_JAPDDR010000001.1"/>
</dbReference>